<feature type="compositionally biased region" description="Basic and acidic residues" evidence="1">
    <location>
        <begin position="98"/>
        <end position="110"/>
    </location>
</feature>
<dbReference type="RefSeq" id="WP_023003752.1">
    <property type="nucleotide sequence ID" value="NC_007493.2"/>
</dbReference>
<dbReference type="PATRIC" id="fig|272943.9.peg.3296"/>
<dbReference type="Proteomes" id="UP000002703">
    <property type="component" value="Chromosome 1"/>
</dbReference>
<dbReference type="OrthoDB" id="7630018at2"/>
<evidence type="ECO:0000313" key="4">
    <source>
        <dbReference type="EMBL" id="ABA80495.2"/>
    </source>
</evidence>
<sequence>MDFIANILMAGGTFGAALYCYVLGQRLKRFSTLEGGMGGAIAVLSAQVDEMTRALEKARAAATHSASSLDGLTERAESVAARLELMLASMHDIPARAPDPRPDPEVEAERRRRFVRRRSLRESSETDA</sequence>
<dbReference type="GeneID" id="3720975"/>
<dbReference type="eggNOG" id="ENOG5032SDT">
    <property type="taxonomic scope" value="Bacteria"/>
</dbReference>
<dbReference type="AlphaFoldDB" id="Q3IY89"/>
<dbReference type="InterPro" id="IPR045531">
    <property type="entry name" value="DUF6468"/>
</dbReference>
<dbReference type="EMBL" id="CP000143">
    <property type="protein sequence ID" value="ABA80495.2"/>
    <property type="molecule type" value="Genomic_DNA"/>
</dbReference>
<proteinExistence type="predicted"/>
<reference evidence="5" key="1">
    <citation type="submission" date="2005-09" db="EMBL/GenBank/DDBJ databases">
        <title>Complete sequence of chromosome 1 of Rhodobacter sphaeroides 2.4.1.</title>
        <authorList>
            <person name="Copeland A."/>
            <person name="Lucas S."/>
            <person name="Lapidus A."/>
            <person name="Barry K."/>
            <person name="Detter J.C."/>
            <person name="Glavina T."/>
            <person name="Hammon N."/>
            <person name="Israni S."/>
            <person name="Pitluck S."/>
            <person name="Richardson P."/>
            <person name="Mackenzie C."/>
            <person name="Choudhary M."/>
            <person name="Larimer F."/>
            <person name="Hauser L.J."/>
            <person name="Land M."/>
            <person name="Donohue T.J."/>
            <person name="Kaplan S."/>
        </authorList>
    </citation>
    <scope>NUCLEOTIDE SEQUENCE [LARGE SCALE GENOMIC DNA]</scope>
    <source>
        <strain evidence="5">ATCC 17023 / DSM 158 / JCM 6121 / CCUG 31486 / LMG 2827 / NBRC 12203 / NCIMB 8253 / ATH 2.4.1.</strain>
    </source>
</reference>
<evidence type="ECO:0000256" key="1">
    <source>
        <dbReference type="SAM" id="MobiDB-lite"/>
    </source>
</evidence>
<keyword evidence="2" id="KW-1133">Transmembrane helix</keyword>
<keyword evidence="2" id="KW-0812">Transmembrane</keyword>
<feature type="domain" description="DUF6468" evidence="3">
    <location>
        <begin position="34"/>
        <end position="96"/>
    </location>
</feature>
<gene>
    <name evidence="4" type="ORF">RSP_1314</name>
</gene>
<evidence type="ECO:0000256" key="2">
    <source>
        <dbReference type="SAM" id="Phobius"/>
    </source>
</evidence>
<keyword evidence="2" id="KW-0472">Membrane</keyword>
<dbReference type="Pfam" id="PF20072">
    <property type="entry name" value="DUF6468"/>
    <property type="match status" value="1"/>
</dbReference>
<dbReference type="STRING" id="272943.RSP_1314"/>
<feature type="transmembrane region" description="Helical" evidence="2">
    <location>
        <begin position="6"/>
        <end position="24"/>
    </location>
</feature>
<name>Q3IY89_CERS4</name>
<accession>Q3IY89</accession>
<keyword evidence="5" id="KW-1185">Reference proteome</keyword>
<dbReference type="KEGG" id="rsp:RSP_1314"/>
<evidence type="ECO:0000259" key="3">
    <source>
        <dbReference type="Pfam" id="PF20072"/>
    </source>
</evidence>
<feature type="region of interest" description="Disordered" evidence="1">
    <location>
        <begin position="92"/>
        <end position="128"/>
    </location>
</feature>
<protein>
    <recommendedName>
        <fullName evidence="3">DUF6468 domain-containing protein</fullName>
    </recommendedName>
</protein>
<organism evidence="4 5">
    <name type="scientific">Cereibacter sphaeroides (strain ATCC 17023 / DSM 158 / JCM 6121 / CCUG 31486 / LMG 2827 / NBRC 12203 / NCIMB 8253 / ATH 2.4.1.)</name>
    <name type="common">Rhodobacter sphaeroides</name>
    <dbReference type="NCBI Taxonomy" id="272943"/>
    <lineage>
        <taxon>Bacteria</taxon>
        <taxon>Pseudomonadati</taxon>
        <taxon>Pseudomonadota</taxon>
        <taxon>Alphaproteobacteria</taxon>
        <taxon>Rhodobacterales</taxon>
        <taxon>Paracoccaceae</taxon>
        <taxon>Cereibacter</taxon>
    </lineage>
</organism>
<evidence type="ECO:0000313" key="5">
    <source>
        <dbReference type="Proteomes" id="UP000002703"/>
    </source>
</evidence>
<dbReference type="EnsemblBacteria" id="ABA80495">
    <property type="protein sequence ID" value="ABA80495"/>
    <property type="gene ID" value="RSP_1314"/>
</dbReference>